<reference evidence="1 2" key="1">
    <citation type="journal article" date="2016" name="Nat. Commun.">
        <title>Extremotolerant tardigrade genome and improved radiotolerance of human cultured cells by tardigrade-unique protein.</title>
        <authorList>
            <person name="Hashimoto T."/>
            <person name="Horikawa D.D."/>
            <person name="Saito Y."/>
            <person name="Kuwahara H."/>
            <person name="Kozuka-Hata H."/>
            <person name="Shin-I T."/>
            <person name="Minakuchi Y."/>
            <person name="Ohishi K."/>
            <person name="Motoyama A."/>
            <person name="Aizu T."/>
            <person name="Enomoto A."/>
            <person name="Kondo K."/>
            <person name="Tanaka S."/>
            <person name="Hara Y."/>
            <person name="Koshikawa S."/>
            <person name="Sagara H."/>
            <person name="Miura T."/>
            <person name="Yokobori S."/>
            <person name="Miyagawa K."/>
            <person name="Suzuki Y."/>
            <person name="Kubo T."/>
            <person name="Oyama M."/>
            <person name="Kohara Y."/>
            <person name="Fujiyama A."/>
            <person name="Arakawa K."/>
            <person name="Katayama T."/>
            <person name="Toyoda A."/>
            <person name="Kunieda T."/>
        </authorList>
    </citation>
    <scope>NUCLEOTIDE SEQUENCE [LARGE SCALE GENOMIC DNA]</scope>
    <source>
        <strain evidence="1 2">YOKOZUNA-1</strain>
    </source>
</reference>
<dbReference type="AlphaFoldDB" id="A0A1D1V1D7"/>
<keyword evidence="2" id="KW-1185">Reference proteome</keyword>
<dbReference type="EMBL" id="BDGG01000002">
    <property type="protein sequence ID" value="GAU94465.1"/>
    <property type="molecule type" value="Genomic_DNA"/>
</dbReference>
<organism evidence="1 2">
    <name type="scientific">Ramazzottius varieornatus</name>
    <name type="common">Water bear</name>
    <name type="synonym">Tardigrade</name>
    <dbReference type="NCBI Taxonomy" id="947166"/>
    <lineage>
        <taxon>Eukaryota</taxon>
        <taxon>Metazoa</taxon>
        <taxon>Ecdysozoa</taxon>
        <taxon>Tardigrada</taxon>
        <taxon>Eutardigrada</taxon>
        <taxon>Parachela</taxon>
        <taxon>Hypsibioidea</taxon>
        <taxon>Ramazzottiidae</taxon>
        <taxon>Ramazzottius</taxon>
    </lineage>
</organism>
<accession>A0A1D1V1D7</accession>
<sequence>MKLACWNVNGHKLASDTATQALFKTSDIVVPTEIHLFDCRSFFDYEHFPVLSAITHNATVGSWVERGGITIVSSKYKFRRFKPQFPDEFLAVEINRPEGASVCTILVVYFPPCQSQYISLE</sequence>
<evidence type="ECO:0000313" key="1">
    <source>
        <dbReference type="EMBL" id="GAU94465.1"/>
    </source>
</evidence>
<proteinExistence type="predicted"/>
<dbReference type="Proteomes" id="UP000186922">
    <property type="component" value="Unassembled WGS sequence"/>
</dbReference>
<evidence type="ECO:0000313" key="2">
    <source>
        <dbReference type="Proteomes" id="UP000186922"/>
    </source>
</evidence>
<comment type="caution">
    <text evidence="1">The sequence shown here is derived from an EMBL/GenBank/DDBJ whole genome shotgun (WGS) entry which is preliminary data.</text>
</comment>
<protein>
    <recommendedName>
        <fullName evidence="3">Endonuclease/exonuclease/phosphatase domain-containing protein</fullName>
    </recommendedName>
</protein>
<gene>
    <name evidence="1" type="primary">RvY_06236-1</name>
    <name evidence="1" type="synonym">RvY_06236.1</name>
    <name evidence="1" type="ORF">RvY_06236</name>
</gene>
<name>A0A1D1V1D7_RAMVA</name>
<evidence type="ECO:0008006" key="3">
    <source>
        <dbReference type="Google" id="ProtNLM"/>
    </source>
</evidence>